<evidence type="ECO:0000256" key="4">
    <source>
        <dbReference type="ARBA" id="ARBA00022737"/>
    </source>
</evidence>
<dbReference type="PANTHER" id="PTHR24422">
    <property type="entry name" value="CHEMOTAXIS PROTEIN METHYLTRANSFERASE"/>
    <property type="match status" value="1"/>
</dbReference>
<feature type="repeat" description="TPR" evidence="6">
    <location>
        <begin position="331"/>
        <end position="364"/>
    </location>
</feature>
<dbReference type="GO" id="GO:0032259">
    <property type="term" value="P:methylation"/>
    <property type="evidence" value="ECO:0007669"/>
    <property type="project" value="UniProtKB-KW"/>
</dbReference>
<evidence type="ECO:0000313" key="10">
    <source>
        <dbReference type="Proteomes" id="UP000003477"/>
    </source>
</evidence>
<dbReference type="GeneID" id="88764682"/>
<evidence type="ECO:0000256" key="7">
    <source>
        <dbReference type="SAM" id="MobiDB-lite"/>
    </source>
</evidence>
<evidence type="ECO:0000256" key="1">
    <source>
        <dbReference type="ARBA" id="ARBA00022603"/>
    </source>
</evidence>
<dbReference type="PRINTS" id="PR00996">
    <property type="entry name" value="CHERMTFRASE"/>
</dbReference>
<name>G5IZV7_CROWT</name>
<organism evidence="9 10">
    <name type="scientific">Crocosphaera watsonii WH 0003</name>
    <dbReference type="NCBI Taxonomy" id="423471"/>
    <lineage>
        <taxon>Bacteria</taxon>
        <taxon>Bacillati</taxon>
        <taxon>Cyanobacteriota</taxon>
        <taxon>Cyanophyceae</taxon>
        <taxon>Oscillatoriophycideae</taxon>
        <taxon>Chroococcales</taxon>
        <taxon>Aphanothecaceae</taxon>
        <taxon>Crocosphaera</taxon>
    </lineage>
</organism>
<dbReference type="GO" id="GO:0008983">
    <property type="term" value="F:protein-glutamate O-methyltransferase activity"/>
    <property type="evidence" value="ECO:0007669"/>
    <property type="project" value="UniProtKB-EC"/>
</dbReference>
<dbReference type="Gene3D" id="3.40.50.150">
    <property type="entry name" value="Vaccinia Virus protein VP39"/>
    <property type="match status" value="1"/>
</dbReference>
<feature type="region of interest" description="Disordered" evidence="7">
    <location>
        <begin position="275"/>
        <end position="295"/>
    </location>
</feature>
<dbReference type="EC" id="2.1.1.80" evidence="9"/>
<keyword evidence="3" id="KW-0949">S-adenosyl-L-methionine</keyword>
<dbReference type="AlphaFoldDB" id="G5IZV7"/>
<dbReference type="EMBL" id="AESD01000129">
    <property type="protein sequence ID" value="EHJ14545.1"/>
    <property type="molecule type" value="Genomic_DNA"/>
</dbReference>
<dbReference type="InterPro" id="IPR050903">
    <property type="entry name" value="Bact_Chemotaxis_MeTrfase"/>
</dbReference>
<dbReference type="InterPro" id="IPR013105">
    <property type="entry name" value="TPR_2"/>
</dbReference>
<dbReference type="SMART" id="SM00138">
    <property type="entry name" value="MeTrc"/>
    <property type="match status" value="1"/>
</dbReference>
<dbReference type="InterPro" id="IPR000780">
    <property type="entry name" value="CheR_MeTrfase"/>
</dbReference>
<dbReference type="Gene3D" id="1.25.40.10">
    <property type="entry name" value="Tetratricopeptide repeat domain"/>
    <property type="match status" value="1"/>
</dbReference>
<dbReference type="Pfam" id="PF07719">
    <property type="entry name" value="TPR_2"/>
    <property type="match status" value="1"/>
</dbReference>
<sequence>MNQDYQGIKKLLAQKIGLGPDKIGQRQLVRAVNIRQQACGLKKISDYLKRLQSSAYEFQELVEEIVIGETWFFRHREAFSLLHHYVKTQWLPSGSQETLRILSVPCSTGEEPYSIAMTLLNSPLTSRQFMVEGMDISQEALTIAKKGVYGKNSFRSHDQVDYRHFFEVEENRYQVSPSIRRQVKFSAKNLLSAWPPNYPPYHVIFCRHLLIYLDEASRDRVLKTLDNLLSEGGLLFVGAVETTLVKSPHFHFMPYPSAFAYQKVALPVGKVTSRSTQIHQPLRRSPPNKKPSKQQIQVSPLEIAQKFANQGKLEEAAQSCQTYLQQNPIDAEGYVLLGEISQAQDNPEEAQRCFQKALYLQPNYRKALVHLALLRESKGDKQGAAILKNRIQRLENLQG</sequence>
<dbReference type="InterPro" id="IPR011990">
    <property type="entry name" value="TPR-like_helical_dom_sf"/>
</dbReference>
<dbReference type="SUPFAM" id="SSF53335">
    <property type="entry name" value="S-adenosyl-L-methionine-dependent methyltransferases"/>
    <property type="match status" value="1"/>
</dbReference>
<dbReference type="SMART" id="SM00028">
    <property type="entry name" value="TPR"/>
    <property type="match status" value="1"/>
</dbReference>
<dbReference type="InterPro" id="IPR022642">
    <property type="entry name" value="CheR_C"/>
</dbReference>
<dbReference type="PROSITE" id="PS50123">
    <property type="entry name" value="CHER"/>
    <property type="match status" value="1"/>
</dbReference>
<gene>
    <name evidence="9" type="ORF">CWATWH0003_0795</name>
</gene>
<dbReference type="Proteomes" id="UP000003477">
    <property type="component" value="Unassembled WGS sequence"/>
</dbReference>
<proteinExistence type="predicted"/>
<dbReference type="PANTHER" id="PTHR24422:SF19">
    <property type="entry name" value="CHEMOTAXIS PROTEIN METHYLTRANSFERASE"/>
    <property type="match status" value="1"/>
</dbReference>
<accession>G5IZV7</accession>
<dbReference type="Pfam" id="PF01739">
    <property type="entry name" value="CheR"/>
    <property type="match status" value="1"/>
</dbReference>
<protein>
    <submittedName>
        <fullName evidence="9">Protein-glutamate O-methyltransferase</fullName>
        <ecNumber evidence="9">2.1.1.80</ecNumber>
    </submittedName>
</protein>
<evidence type="ECO:0000256" key="3">
    <source>
        <dbReference type="ARBA" id="ARBA00022691"/>
    </source>
</evidence>
<dbReference type="InterPro" id="IPR029063">
    <property type="entry name" value="SAM-dependent_MTases_sf"/>
</dbReference>
<reference evidence="9 10" key="1">
    <citation type="journal article" date="2011" name="Front. Microbiol.">
        <title>Two Strains of Crocosphaera watsonii with Highly Conserved Genomes are Distinguished by Strain-Specific Features.</title>
        <authorList>
            <person name="Bench S.R."/>
            <person name="Ilikchyan I.N."/>
            <person name="Tripp H.J."/>
            <person name="Zehr J.P."/>
        </authorList>
    </citation>
    <scope>NUCLEOTIDE SEQUENCE [LARGE SCALE GENOMIC DNA]</scope>
    <source>
        <strain evidence="9 10">WH 0003</strain>
    </source>
</reference>
<dbReference type="PROSITE" id="PS50005">
    <property type="entry name" value="TPR"/>
    <property type="match status" value="1"/>
</dbReference>
<dbReference type="PATRIC" id="fig|423471.3.peg.729"/>
<keyword evidence="1 9" id="KW-0489">Methyltransferase</keyword>
<dbReference type="CDD" id="cd02440">
    <property type="entry name" value="AdoMet_MTases"/>
    <property type="match status" value="1"/>
</dbReference>
<evidence type="ECO:0000259" key="8">
    <source>
        <dbReference type="PROSITE" id="PS50123"/>
    </source>
</evidence>
<dbReference type="InterPro" id="IPR019734">
    <property type="entry name" value="TPR_rpt"/>
</dbReference>
<evidence type="ECO:0000313" key="9">
    <source>
        <dbReference type="EMBL" id="EHJ14545.1"/>
    </source>
</evidence>
<evidence type="ECO:0000256" key="2">
    <source>
        <dbReference type="ARBA" id="ARBA00022679"/>
    </source>
</evidence>
<evidence type="ECO:0000256" key="5">
    <source>
        <dbReference type="ARBA" id="ARBA00022803"/>
    </source>
</evidence>
<evidence type="ECO:0000256" key="6">
    <source>
        <dbReference type="PROSITE-ProRule" id="PRU00339"/>
    </source>
</evidence>
<feature type="domain" description="CheR-type methyltransferase" evidence="8">
    <location>
        <begin position="1"/>
        <end position="252"/>
    </location>
</feature>
<dbReference type="RefSeq" id="WP_007303806.1">
    <property type="nucleotide sequence ID" value="NZ_AESD01000129.1"/>
</dbReference>
<keyword evidence="5 6" id="KW-0802">TPR repeat</keyword>
<comment type="caution">
    <text evidence="9">The sequence shown here is derived from an EMBL/GenBank/DDBJ whole genome shotgun (WGS) entry which is preliminary data.</text>
</comment>
<keyword evidence="2 9" id="KW-0808">Transferase</keyword>
<dbReference type="SUPFAM" id="SSF48452">
    <property type="entry name" value="TPR-like"/>
    <property type="match status" value="1"/>
</dbReference>
<keyword evidence="4" id="KW-0677">Repeat</keyword>